<organism evidence="4 5">
    <name type="scientific">Monosporascus cannonballus</name>
    <dbReference type="NCBI Taxonomy" id="155416"/>
    <lineage>
        <taxon>Eukaryota</taxon>
        <taxon>Fungi</taxon>
        <taxon>Dikarya</taxon>
        <taxon>Ascomycota</taxon>
        <taxon>Pezizomycotina</taxon>
        <taxon>Sordariomycetes</taxon>
        <taxon>Xylariomycetidae</taxon>
        <taxon>Xylariales</taxon>
        <taxon>Xylariales incertae sedis</taxon>
        <taxon>Monosporascus</taxon>
    </lineage>
</organism>
<dbReference type="Proteomes" id="UP000294003">
    <property type="component" value="Unassembled WGS sequence"/>
</dbReference>
<dbReference type="EMBL" id="QJNS01000200">
    <property type="protein sequence ID" value="RYO82942.1"/>
    <property type="molecule type" value="Genomic_DNA"/>
</dbReference>
<comment type="caution">
    <text evidence="4">The sequence shown here is derived from an EMBL/GenBank/DDBJ whole genome shotgun (WGS) entry which is preliminary data.</text>
</comment>
<evidence type="ECO:0000256" key="3">
    <source>
        <dbReference type="ARBA" id="ARBA00023002"/>
    </source>
</evidence>
<dbReference type="InterPro" id="IPR004136">
    <property type="entry name" value="NMO"/>
</dbReference>
<keyword evidence="3" id="KW-0560">Oxidoreductase</keyword>
<protein>
    <recommendedName>
        <fullName evidence="6">Nitronate monooxygenase domain-containing protein</fullName>
    </recommendedName>
</protein>
<reference evidence="4 5" key="1">
    <citation type="submission" date="2018-06" db="EMBL/GenBank/DDBJ databases">
        <title>Complete Genomes of Monosporascus.</title>
        <authorList>
            <person name="Robinson A.J."/>
            <person name="Natvig D.O."/>
        </authorList>
    </citation>
    <scope>NUCLEOTIDE SEQUENCE [LARGE SCALE GENOMIC DNA]</scope>
    <source>
        <strain evidence="4 5">CBS 609.92</strain>
    </source>
</reference>
<sequence>MRVMSGPHLALAVSKAGGLGFIGPGANPEDTNTDLATARELLSRASIDNPVIHFSSEGTLPVGVGFQLWNGDIEVAARAVGQHRPCAAWLFAPSKGQPELDEWTIRLHEASPGIQIWVQIGTVAEAVECARSRARPEVLVVQGAEAGGHGRKDGLGIMSLFPEVQDAVRESGIPLIAAGGIADGRGVAAALALGTSGVAMGTRFLASTEARIKKGYQDEVVRARDGAHCTARTMLYNQLRGTTGWPEQYSPRGIINQSWHDYQAGVEFGELKRLHDEAERSGDRGWGPEGRLATYAGAAVGLVHSVKDAGVLVEEIRTEARDILRGLGDMYGHGEW</sequence>
<dbReference type="CDD" id="cd04730">
    <property type="entry name" value="NPD_like"/>
    <property type="match status" value="1"/>
</dbReference>
<keyword evidence="2" id="KW-0288">FMN</keyword>
<dbReference type="PANTHER" id="PTHR32332">
    <property type="entry name" value="2-NITROPROPANE DIOXYGENASE"/>
    <property type="match status" value="1"/>
</dbReference>
<dbReference type="InterPro" id="IPR013785">
    <property type="entry name" value="Aldolase_TIM"/>
</dbReference>
<dbReference type="PANTHER" id="PTHR32332:SF34">
    <property type="entry name" value="2-NITROPROPANE DIOXYGENASE FAMILY, PUTATIVE-RELATED"/>
    <property type="match status" value="1"/>
</dbReference>
<evidence type="ECO:0008006" key="6">
    <source>
        <dbReference type="Google" id="ProtNLM"/>
    </source>
</evidence>
<proteinExistence type="predicted"/>
<keyword evidence="5" id="KW-1185">Reference proteome</keyword>
<gene>
    <name evidence="4" type="ORF">DL762_006364</name>
</gene>
<dbReference type="Pfam" id="PF03060">
    <property type="entry name" value="NMO"/>
    <property type="match status" value="1"/>
</dbReference>
<evidence type="ECO:0000313" key="4">
    <source>
        <dbReference type="EMBL" id="RYO82942.1"/>
    </source>
</evidence>
<dbReference type="SUPFAM" id="SSF51412">
    <property type="entry name" value="Inosine monophosphate dehydrogenase (IMPDH)"/>
    <property type="match status" value="1"/>
</dbReference>
<evidence type="ECO:0000256" key="1">
    <source>
        <dbReference type="ARBA" id="ARBA00022630"/>
    </source>
</evidence>
<accession>A0ABY0H6S6</accession>
<keyword evidence="1" id="KW-0285">Flavoprotein</keyword>
<name>A0ABY0H6S6_9PEZI</name>
<evidence type="ECO:0000256" key="2">
    <source>
        <dbReference type="ARBA" id="ARBA00022643"/>
    </source>
</evidence>
<evidence type="ECO:0000313" key="5">
    <source>
        <dbReference type="Proteomes" id="UP000294003"/>
    </source>
</evidence>
<dbReference type="Gene3D" id="3.20.20.70">
    <property type="entry name" value="Aldolase class I"/>
    <property type="match status" value="1"/>
</dbReference>